<dbReference type="InParanoid" id="A0A2G5CX42"/>
<organism evidence="16 17">
    <name type="scientific">Aquilegia coerulea</name>
    <name type="common">Rocky mountain columbine</name>
    <dbReference type="NCBI Taxonomy" id="218851"/>
    <lineage>
        <taxon>Eukaryota</taxon>
        <taxon>Viridiplantae</taxon>
        <taxon>Streptophyta</taxon>
        <taxon>Embryophyta</taxon>
        <taxon>Tracheophyta</taxon>
        <taxon>Spermatophyta</taxon>
        <taxon>Magnoliopsida</taxon>
        <taxon>Ranunculales</taxon>
        <taxon>Ranunculaceae</taxon>
        <taxon>Thalictroideae</taxon>
        <taxon>Aquilegia</taxon>
    </lineage>
</organism>
<dbReference type="CDD" id="cd08760">
    <property type="entry name" value="Cyt_b561_FRRS1_like"/>
    <property type="match status" value="1"/>
</dbReference>
<dbReference type="PROSITE" id="PS50836">
    <property type="entry name" value="DOMON"/>
    <property type="match status" value="1"/>
</dbReference>
<feature type="binding site" description="axial binding residue" evidence="11">
    <location>
        <position position="325"/>
    </location>
    <ligand>
        <name>heme b</name>
        <dbReference type="ChEBI" id="CHEBI:60344"/>
        <label>1</label>
    </ligand>
    <ligandPart>
        <name>Fe</name>
        <dbReference type="ChEBI" id="CHEBI:18248"/>
    </ligandPart>
</feature>
<reference evidence="16 17" key="1">
    <citation type="submission" date="2017-09" db="EMBL/GenBank/DDBJ databases">
        <title>WGS assembly of Aquilegia coerulea Goldsmith.</title>
        <authorList>
            <person name="Hodges S."/>
            <person name="Kramer E."/>
            <person name="Nordborg M."/>
            <person name="Tomkins J."/>
            <person name="Borevitz J."/>
            <person name="Derieg N."/>
            <person name="Yan J."/>
            <person name="Mihaltcheva S."/>
            <person name="Hayes R.D."/>
            <person name="Rokhsar D."/>
        </authorList>
    </citation>
    <scope>NUCLEOTIDE SEQUENCE [LARGE SCALE GENOMIC DNA]</scope>
    <source>
        <strain evidence="17">cv. Goldsmith</strain>
    </source>
</reference>
<keyword evidence="3 12" id="KW-0812">Transmembrane</keyword>
<dbReference type="InterPro" id="IPR006593">
    <property type="entry name" value="Cyt_b561/ferric_Rdtase_TM"/>
</dbReference>
<evidence type="ECO:0000256" key="3">
    <source>
        <dbReference type="ARBA" id="ARBA00022692"/>
    </source>
</evidence>
<dbReference type="FunCoup" id="A0A2G5CX42">
    <property type="interactions" value="3"/>
</dbReference>
<gene>
    <name evidence="16" type="ORF">AQUCO_03400027v1</name>
</gene>
<feature type="transmembrane region" description="Helical" evidence="12">
    <location>
        <begin position="221"/>
        <end position="239"/>
    </location>
</feature>
<keyword evidence="7 12" id="KW-1133">Transmembrane helix</keyword>
<keyword evidence="11" id="KW-0408">Iron</keyword>
<evidence type="ECO:0000256" key="9">
    <source>
        <dbReference type="ARBA" id="ARBA00053871"/>
    </source>
</evidence>
<evidence type="ECO:0000256" key="12">
    <source>
        <dbReference type="SAM" id="Phobius"/>
    </source>
</evidence>
<feature type="transmembrane region" description="Helical" evidence="12">
    <location>
        <begin position="251"/>
        <end position="272"/>
    </location>
</feature>
<feature type="chain" id="PRO_5013680277" description="Cytochrome b561 and DOMON domain-containing protein" evidence="13">
    <location>
        <begin position="31"/>
        <end position="397"/>
    </location>
</feature>
<evidence type="ECO:0000256" key="10">
    <source>
        <dbReference type="PIRNR" id="PIRNR037471"/>
    </source>
</evidence>
<proteinExistence type="predicted"/>
<dbReference type="EMBL" id="KZ305051">
    <property type="protein sequence ID" value="PIA35845.1"/>
    <property type="molecule type" value="Genomic_DNA"/>
</dbReference>
<keyword evidence="6 10" id="KW-0249">Electron transport</keyword>
<feature type="domain" description="Cytochrome b561" evidence="15">
    <location>
        <begin position="176"/>
        <end position="380"/>
    </location>
</feature>
<dbReference type="PANTHER" id="PTHR23130:SF195">
    <property type="entry name" value="CYTOCHROME B561 AND DOMON DOMAIN-CONTAINING PROTEIN"/>
    <property type="match status" value="1"/>
</dbReference>
<dbReference type="AlphaFoldDB" id="A0A2G5CX42"/>
<evidence type="ECO:0000256" key="1">
    <source>
        <dbReference type="ARBA" id="ARBA00004141"/>
    </source>
</evidence>
<evidence type="ECO:0000256" key="7">
    <source>
        <dbReference type="ARBA" id="ARBA00022989"/>
    </source>
</evidence>
<dbReference type="PANTHER" id="PTHR23130">
    <property type="entry name" value="CYTOCHROME B561 AND DOMON DOMAIN-CONTAINING PROTEIN"/>
    <property type="match status" value="1"/>
</dbReference>
<feature type="signal peptide" evidence="13">
    <location>
        <begin position="1"/>
        <end position="30"/>
    </location>
</feature>
<feature type="binding site" description="axial binding residue" evidence="11">
    <location>
        <position position="289"/>
    </location>
    <ligand>
        <name>heme b</name>
        <dbReference type="ChEBI" id="CHEBI:60344"/>
        <label>1</label>
    </ligand>
    <ligandPart>
        <name>Fe</name>
        <dbReference type="ChEBI" id="CHEBI:18248"/>
    </ligandPart>
</feature>
<feature type="binding site" description="axial binding residue" evidence="11">
    <location>
        <position position="256"/>
    </location>
    <ligand>
        <name>heme b</name>
        <dbReference type="ChEBI" id="CHEBI:60344"/>
        <label>1</label>
    </ligand>
    <ligandPart>
        <name>Fe</name>
        <dbReference type="ChEBI" id="CHEBI:18248"/>
    </ligandPart>
</feature>
<evidence type="ECO:0000313" key="16">
    <source>
        <dbReference type="EMBL" id="PIA35845.1"/>
    </source>
</evidence>
<dbReference type="Pfam" id="PF03188">
    <property type="entry name" value="Cytochrom_B561"/>
    <property type="match status" value="1"/>
</dbReference>
<comment type="subcellular location">
    <subcellularLocation>
        <location evidence="1">Membrane</location>
        <topology evidence="1">Multi-pass membrane protein</topology>
    </subcellularLocation>
</comment>
<dbReference type="GO" id="GO:0046872">
    <property type="term" value="F:metal ion binding"/>
    <property type="evidence" value="ECO:0007669"/>
    <property type="project" value="UniProtKB-KW"/>
</dbReference>
<feature type="transmembrane region" description="Helical" evidence="12">
    <location>
        <begin position="356"/>
        <end position="379"/>
    </location>
</feature>
<evidence type="ECO:0000313" key="17">
    <source>
        <dbReference type="Proteomes" id="UP000230069"/>
    </source>
</evidence>
<dbReference type="Gene3D" id="1.20.120.1770">
    <property type="match status" value="1"/>
</dbReference>
<feature type="transmembrane region" description="Helical" evidence="12">
    <location>
        <begin position="292"/>
        <end position="309"/>
    </location>
</feature>
<evidence type="ECO:0000259" key="15">
    <source>
        <dbReference type="PROSITE" id="PS50939"/>
    </source>
</evidence>
<evidence type="ECO:0000256" key="6">
    <source>
        <dbReference type="ARBA" id="ARBA00022982"/>
    </source>
</evidence>
<dbReference type="OrthoDB" id="2419613at2759"/>
<dbReference type="CDD" id="cd09629">
    <property type="entry name" value="DOMON_CIL1_like"/>
    <property type="match status" value="1"/>
</dbReference>
<keyword evidence="17" id="KW-1185">Reference proteome</keyword>
<keyword evidence="5 13" id="KW-0732">Signal</keyword>
<dbReference type="InterPro" id="IPR005018">
    <property type="entry name" value="DOMON_domain"/>
</dbReference>
<dbReference type="GO" id="GO:0016020">
    <property type="term" value="C:membrane"/>
    <property type="evidence" value="ECO:0007669"/>
    <property type="project" value="UniProtKB-SubCell"/>
</dbReference>
<dbReference type="Pfam" id="PF04526">
    <property type="entry name" value="DUF568"/>
    <property type="match status" value="1"/>
</dbReference>
<dbReference type="PIRSF" id="PIRSF037471">
    <property type="entry name" value="UCP037471"/>
    <property type="match status" value="1"/>
</dbReference>
<evidence type="ECO:0000256" key="11">
    <source>
        <dbReference type="PIRSR" id="PIRSR037471-1"/>
    </source>
</evidence>
<protein>
    <recommendedName>
        <fullName evidence="10">Cytochrome b561 and DOMON domain-containing protein</fullName>
    </recommendedName>
</protein>
<name>A0A2G5CX42_AQUCA</name>
<feature type="transmembrane region" description="Helical" evidence="12">
    <location>
        <begin position="321"/>
        <end position="341"/>
    </location>
</feature>
<sequence>MASSSSFSSKYLGFLLPLLVLLLQPQTSFSLTCSSQSLPRNKIYQYCTDLPKLTSYLHWTYNSSKPSLTLAFIASPAKPNGWIAWAINPISPKMVGSQALIAFKQPTGVMTVKTFNVTTYKSIAPSKIDFEVSDMEAEYSNSDGVMRIYATIILPKNIGPVLNQVWQVGSSVTNGIPDIHGFADDNLKSLGTLDLTKGGSSSTSSVVGGANSKLKKKNIHGILNVVSWGLLFPIGIIIARYLRTFESAEPAWFYLHVFCQISAYVIGVAGWGTGLKLGSQSQGIRFTSHRNIGIVLFSFATLQIFALFLRPKKEHKYRTYWNIYHHGIGYLIVVLGIINVFKGLDILVPEKRWRDAYIIVLAVLGGIALFLEVITWIVVLKRKSNKSTKPYDGHNGA</sequence>
<comment type="cofactor">
    <cofactor evidence="10">
        <name>heme b</name>
        <dbReference type="ChEBI" id="CHEBI:60344"/>
    </cofactor>
    <text evidence="10">Binds 2 heme b groups non-covalently.</text>
</comment>
<dbReference type="PROSITE" id="PS50939">
    <property type="entry name" value="CYTOCHROME_B561"/>
    <property type="match status" value="1"/>
</dbReference>
<evidence type="ECO:0000256" key="13">
    <source>
        <dbReference type="SAM" id="SignalP"/>
    </source>
</evidence>
<comment type="function">
    <text evidence="9">May act as a catecholamine-responsive trans-membrane electron transporter.</text>
</comment>
<dbReference type="FunFam" id="1.20.120.1770:FF:000007">
    <property type="entry name" value="Cytochrome b561 and DOMON domain-containing protein"/>
    <property type="match status" value="1"/>
</dbReference>
<evidence type="ECO:0000259" key="14">
    <source>
        <dbReference type="PROSITE" id="PS50836"/>
    </source>
</evidence>
<feature type="domain" description="DOMON" evidence="14">
    <location>
        <begin position="53"/>
        <end position="169"/>
    </location>
</feature>
<evidence type="ECO:0000256" key="2">
    <source>
        <dbReference type="ARBA" id="ARBA00022448"/>
    </source>
</evidence>
<evidence type="ECO:0000256" key="5">
    <source>
        <dbReference type="ARBA" id="ARBA00022729"/>
    </source>
</evidence>
<feature type="binding site" description="axial binding residue" evidence="11">
    <location>
        <position position="220"/>
    </location>
    <ligand>
        <name>heme b</name>
        <dbReference type="ChEBI" id="CHEBI:60344"/>
        <label>1</label>
    </ligand>
    <ligandPart>
        <name>Fe</name>
        <dbReference type="ChEBI" id="CHEBI:18248"/>
    </ligandPart>
</feature>
<keyword evidence="8 10" id="KW-0472">Membrane</keyword>
<dbReference type="SMART" id="SM00665">
    <property type="entry name" value="B561"/>
    <property type="match status" value="1"/>
</dbReference>
<dbReference type="Proteomes" id="UP000230069">
    <property type="component" value="Unassembled WGS sequence"/>
</dbReference>
<dbReference type="InterPro" id="IPR017214">
    <property type="entry name" value="UCP037471"/>
</dbReference>
<dbReference type="InterPro" id="IPR045265">
    <property type="entry name" value="AIR12_DOMON"/>
</dbReference>
<accession>A0A2G5CX42</accession>
<dbReference type="STRING" id="218851.A0A2G5CX42"/>
<keyword evidence="4 11" id="KW-0479">Metal-binding</keyword>
<evidence type="ECO:0000256" key="4">
    <source>
        <dbReference type="ARBA" id="ARBA00022723"/>
    </source>
</evidence>
<keyword evidence="2 10" id="KW-0813">Transport</keyword>
<evidence type="ECO:0000256" key="8">
    <source>
        <dbReference type="ARBA" id="ARBA00023136"/>
    </source>
</evidence>